<keyword evidence="2" id="KW-0575">Peroxidase</keyword>
<dbReference type="PANTHER" id="PTHR11592:SF81">
    <property type="entry name" value="GLUTATHIONE PEROXIDASE"/>
    <property type="match status" value="1"/>
</dbReference>
<dbReference type="PROSITE" id="PS51355">
    <property type="entry name" value="GLUTATHIONE_PEROXID_3"/>
    <property type="match status" value="1"/>
</dbReference>
<evidence type="ECO:0008006" key="7">
    <source>
        <dbReference type="Google" id="ProtNLM"/>
    </source>
</evidence>
<dbReference type="PANTHER" id="PTHR11592">
    <property type="entry name" value="GLUTATHIONE PEROXIDASE"/>
    <property type="match status" value="1"/>
</dbReference>
<sequence length="191" mass="21609">MNMAASPGSFLLATFLGLISLVSSDKFLCNQPASSAETIYKFGAADINKSRNISFSEYQGKVVLLEPEGNGTEILHALQYVRPGNGFEPSFQMMEMVDVNGKNEHPLFTYLKKYCPPTSDEFEDGLFYSPLKVNDVRWNYEQFLVDRTGKIRMRYHHHTDPSALAGDIDSLLREGEPEIEMSNEIPTHRLH</sequence>
<dbReference type="InterPro" id="IPR036249">
    <property type="entry name" value="Thioredoxin-like_sf"/>
</dbReference>
<feature type="chain" id="PRO_5047088310" description="Glutathione peroxidase" evidence="4">
    <location>
        <begin position="25"/>
        <end position="191"/>
    </location>
</feature>
<proteinExistence type="inferred from homology"/>
<dbReference type="Proteomes" id="UP001217089">
    <property type="component" value="Unassembled WGS sequence"/>
</dbReference>
<evidence type="ECO:0000313" key="5">
    <source>
        <dbReference type="EMBL" id="KAJ8319129.1"/>
    </source>
</evidence>
<protein>
    <recommendedName>
        <fullName evidence="7">Glutathione peroxidase</fullName>
    </recommendedName>
</protein>
<comment type="similarity">
    <text evidence="1">Belongs to the glutathione peroxidase family.</text>
</comment>
<dbReference type="Pfam" id="PF00255">
    <property type="entry name" value="GSHPx"/>
    <property type="match status" value="1"/>
</dbReference>
<feature type="signal peptide" evidence="4">
    <location>
        <begin position="1"/>
        <end position="24"/>
    </location>
</feature>
<dbReference type="InterPro" id="IPR018247">
    <property type="entry name" value="EF_Hand_1_Ca_BS"/>
</dbReference>
<accession>A0ABQ9FPC1</accession>
<dbReference type="SUPFAM" id="SSF52833">
    <property type="entry name" value="Thioredoxin-like"/>
    <property type="match status" value="1"/>
</dbReference>
<keyword evidence="4" id="KW-0732">Signal</keyword>
<comment type="caution">
    <text evidence="5">The sequence shown here is derived from an EMBL/GenBank/DDBJ whole genome shotgun (WGS) entry which is preliminary data.</text>
</comment>
<dbReference type="Gene3D" id="3.40.30.10">
    <property type="entry name" value="Glutaredoxin"/>
    <property type="match status" value="1"/>
</dbReference>
<reference evidence="5 6" key="1">
    <citation type="submission" date="2022-12" db="EMBL/GenBank/DDBJ databases">
        <title>Chromosome-level genome of Tegillarca granosa.</title>
        <authorList>
            <person name="Kim J."/>
        </authorList>
    </citation>
    <scope>NUCLEOTIDE SEQUENCE [LARGE SCALE GENOMIC DNA]</scope>
    <source>
        <strain evidence="5">Teg-2019</strain>
        <tissue evidence="5">Adductor muscle</tissue>
    </source>
</reference>
<evidence type="ECO:0000313" key="6">
    <source>
        <dbReference type="Proteomes" id="UP001217089"/>
    </source>
</evidence>
<evidence type="ECO:0000256" key="3">
    <source>
        <dbReference type="ARBA" id="ARBA00023002"/>
    </source>
</evidence>
<evidence type="ECO:0000256" key="4">
    <source>
        <dbReference type="SAM" id="SignalP"/>
    </source>
</evidence>
<organism evidence="5 6">
    <name type="scientific">Tegillarca granosa</name>
    <name type="common">Malaysian cockle</name>
    <name type="synonym">Anadara granosa</name>
    <dbReference type="NCBI Taxonomy" id="220873"/>
    <lineage>
        <taxon>Eukaryota</taxon>
        <taxon>Metazoa</taxon>
        <taxon>Spiralia</taxon>
        <taxon>Lophotrochozoa</taxon>
        <taxon>Mollusca</taxon>
        <taxon>Bivalvia</taxon>
        <taxon>Autobranchia</taxon>
        <taxon>Pteriomorphia</taxon>
        <taxon>Arcoida</taxon>
        <taxon>Arcoidea</taxon>
        <taxon>Arcidae</taxon>
        <taxon>Tegillarca</taxon>
    </lineage>
</organism>
<name>A0ABQ9FPC1_TEGGR</name>
<evidence type="ECO:0000256" key="1">
    <source>
        <dbReference type="ARBA" id="ARBA00006926"/>
    </source>
</evidence>
<dbReference type="PROSITE" id="PS00018">
    <property type="entry name" value="EF_HAND_1"/>
    <property type="match status" value="1"/>
</dbReference>
<dbReference type="InterPro" id="IPR000889">
    <property type="entry name" value="Glutathione_peroxidase"/>
</dbReference>
<dbReference type="EMBL" id="JARBDR010000214">
    <property type="protein sequence ID" value="KAJ8319129.1"/>
    <property type="molecule type" value="Genomic_DNA"/>
</dbReference>
<keyword evidence="6" id="KW-1185">Reference proteome</keyword>
<gene>
    <name evidence="5" type="ORF">KUTeg_004220</name>
</gene>
<evidence type="ECO:0000256" key="2">
    <source>
        <dbReference type="ARBA" id="ARBA00022559"/>
    </source>
</evidence>
<keyword evidence="3" id="KW-0560">Oxidoreductase</keyword>